<evidence type="ECO:0000256" key="1">
    <source>
        <dbReference type="SAM" id="Coils"/>
    </source>
</evidence>
<keyword evidence="1" id="KW-0175">Coiled coil</keyword>
<evidence type="ECO:0000313" key="2">
    <source>
        <dbReference type="EMBL" id="AKC57607.1"/>
    </source>
</evidence>
<feature type="coiled-coil region" evidence="1">
    <location>
        <begin position="4"/>
        <end position="31"/>
    </location>
</feature>
<dbReference type="EMBL" id="KR131711">
    <property type="protein sequence ID" value="AKC57607.1"/>
    <property type="molecule type" value="Genomic_DNA"/>
</dbReference>
<proteinExistence type="predicted"/>
<accession>A0A0E3Y6C8</accession>
<organism evidence="2">
    <name type="scientific">Fusobacterium phage Funu2</name>
    <dbReference type="NCBI Taxonomy" id="1640978"/>
    <lineage>
        <taxon>Viruses</taxon>
        <taxon>Duplodnaviria</taxon>
        <taxon>Heunggongvirae</taxon>
        <taxon>Uroviricota</taxon>
        <taxon>Caudoviricetes</taxon>
    </lineage>
</organism>
<gene>
    <name evidence="2" type="ORF">HMPREF1994_00048</name>
</gene>
<sequence>MKTEKEIKARISELEKEISFLVSDAKEDEDRNYITNKKAELKSLKWVLGE</sequence>
<protein>
    <submittedName>
        <fullName evidence="2">Uncharacterized protein</fullName>
    </submittedName>
</protein>
<name>A0A0E3Y6C8_9CAUD</name>
<reference evidence="2" key="1">
    <citation type="submission" date="2015-04" db="EMBL/GenBank/DDBJ databases">
        <title>The Genome Sequence of Fusobacterium phage Funu2.</title>
        <authorList>
            <consortium name="The Broad Institute Genomics Platform"/>
            <person name="Earl A."/>
            <person name="Allen-Vercoe E."/>
            <person name="Daigneault M."/>
            <person name="Young S."/>
            <person name="Zeng Q."/>
            <person name="Gargeya S."/>
            <person name="Fitzgerald M."/>
            <person name="Abouelleil A."/>
            <person name="Alvarado L."/>
            <person name="Chapman S."/>
            <person name="Gainer-Dewar J."/>
            <person name="Goldberg J."/>
            <person name="Griggs A."/>
            <person name="Gujja S."/>
            <person name="Hansen M."/>
            <person name="Howarth C."/>
            <person name="Imamovic A."/>
            <person name="Ireland A."/>
            <person name="Larimer J."/>
            <person name="McCowan C."/>
            <person name="Murphy C."/>
            <person name="Pearson M."/>
            <person name="Poon T."/>
            <person name="Priest M."/>
            <person name="Roberts A."/>
            <person name="Saif S."/>
            <person name="Shea T."/>
            <person name="Sykes S."/>
            <person name="Wortman J."/>
            <person name="Nusbaum C."/>
            <person name="Birren B."/>
        </authorList>
    </citation>
    <scope>NUCLEOTIDE SEQUENCE</scope>
</reference>